<evidence type="ECO:0000256" key="1">
    <source>
        <dbReference type="SAM" id="Coils"/>
    </source>
</evidence>
<feature type="compositionally biased region" description="Basic and acidic residues" evidence="2">
    <location>
        <begin position="540"/>
        <end position="554"/>
    </location>
</feature>
<evidence type="ECO:0000256" key="2">
    <source>
        <dbReference type="SAM" id="MobiDB-lite"/>
    </source>
</evidence>
<dbReference type="AlphaFoldDB" id="A0A317XQF9"/>
<feature type="compositionally biased region" description="Low complexity" evidence="2">
    <location>
        <begin position="989"/>
        <end position="1000"/>
    </location>
</feature>
<sequence>MRRVQRLIGVADGKPASAPLSTSPSLASNTLSSYPFGGVSNTSDSAQASYLAPPSGPLQPLQTQQQQQQQVQDYSASLRGSPQPISPSPQQQFFELPAGMSQPRSITPVQNLAARPVSPMAPPTSPGQQPSQHAQLSLQSQQDLLLVERPDLHKSLKALESLLVNLDEYRDVSARLAKVEKKLAKSAADLEKIKAVRDAPSQTLQVASAMFENLHDVSSKHAKQIQKEYEALNDACAKYFKKVAKEERAHDELVDNLDTKIKKANANHEKNAKKATGAKALELHDRYIATVQGLTSEITRAKNSHSVSMGTKSHVSCLLVASTVGGLADLEFRRTCESVKRLGPSVGKLNELLCFTSSEFMPSLQLSELDESEQGQAEYLAGLAAQVEAQTQAQAEVNARIQEDAQTMLRAQQMGWRPPSPGIATPNEVNRSGARSSYQLGRNDSLSSNLSHNASRTVSNDLVDQSGKQTASSQPSSTFLSTDKRPRPDGDDKLLVTNNVGPASSPRPDSNADEQRSVRAQPSLEPDAMSMRSVATDQTPRQHTEASDQQRRLDAQQQQLLQSQSIHRPPMAGTWKDKTVSGQQVRWAGSDSFTPSSKVTSKVNNEGARLDRAPTTSTMRSMAVQPETWDDTASNADDYQHSPAAPSMSITTKPTASDRDMVHDRNGTDSSAQEGSVVDRLALPHDASEAAAPSLSASNSAQGSEDGTRAPRTPDDSEAIPSMLGHTDDKSSRNQPIAPSLSGTTEKQPVQDRYDGGRRPAERALDRYKSSAPTSPPLSPAFLRSQTVPNYHQQQQQAAQSQSPSYQPSTRASGIFGEVSTSKMSEPSYSERGSSLGMGYPRSLPMNGAAAVELDPQISGDRYAPVVGSTRLSATGVTRSLSTDTTASERSFVARMKARYQAEKEIEREQRELNVLEKERAARRVTIDPVMSMTRGVPEIVSRYQAPSGGAVPASATVSNPGGGSTHYAHDVPSRRYHDSLPAGAQNGSSRFSAVSSAPSMGNRPEINEFGTYRSTVGASHARSTMPAGGMGRMGANATYAEPPHSDVCGCHQCSARHYSRTPRDDALRHVKNW</sequence>
<name>A0A317XQF9_9BASI</name>
<feature type="compositionally biased region" description="Basic and acidic residues" evidence="2">
    <location>
        <begin position="749"/>
        <end position="758"/>
    </location>
</feature>
<feature type="compositionally biased region" description="Low complexity" evidence="2">
    <location>
        <begin position="15"/>
        <end position="33"/>
    </location>
</feature>
<feature type="compositionally biased region" description="Low complexity" evidence="2">
    <location>
        <begin position="128"/>
        <end position="138"/>
    </location>
</feature>
<evidence type="ECO:0000313" key="3">
    <source>
        <dbReference type="EMBL" id="PWY99578.1"/>
    </source>
</evidence>
<proteinExistence type="predicted"/>
<feature type="region of interest" description="Disordered" evidence="2">
    <location>
        <begin position="115"/>
        <end position="138"/>
    </location>
</feature>
<keyword evidence="1" id="KW-0175">Coiled coil</keyword>
<feature type="region of interest" description="Disordered" evidence="2">
    <location>
        <begin position="688"/>
        <end position="758"/>
    </location>
</feature>
<feature type="region of interest" description="Disordered" evidence="2">
    <location>
        <begin position="789"/>
        <end position="836"/>
    </location>
</feature>
<dbReference type="OrthoDB" id="2450055at2759"/>
<feature type="compositionally biased region" description="Basic and acidic residues" evidence="2">
    <location>
        <begin position="482"/>
        <end position="494"/>
    </location>
</feature>
<feature type="coiled-coil region" evidence="1">
    <location>
        <begin position="899"/>
        <end position="926"/>
    </location>
</feature>
<gene>
    <name evidence="3" type="ORF">BCV70DRAFT_109800</name>
</gene>
<evidence type="ECO:0000313" key="4">
    <source>
        <dbReference type="Proteomes" id="UP000246740"/>
    </source>
</evidence>
<feature type="compositionally biased region" description="Low complexity" evidence="2">
    <location>
        <begin position="793"/>
        <end position="809"/>
    </location>
</feature>
<feature type="region of interest" description="Disordered" evidence="2">
    <location>
        <begin position="1"/>
        <end position="91"/>
    </location>
</feature>
<accession>A0A317XQF9</accession>
<feature type="compositionally biased region" description="Low complexity" evidence="2">
    <location>
        <begin position="58"/>
        <end position="72"/>
    </location>
</feature>
<dbReference type="Proteomes" id="UP000246740">
    <property type="component" value="Unassembled WGS sequence"/>
</dbReference>
<feature type="compositionally biased region" description="Polar residues" evidence="2">
    <location>
        <begin position="427"/>
        <end position="481"/>
    </location>
</feature>
<feature type="compositionally biased region" description="Low complexity" evidence="2">
    <location>
        <begin position="689"/>
        <end position="701"/>
    </location>
</feature>
<feature type="compositionally biased region" description="Polar residues" evidence="2">
    <location>
        <begin position="39"/>
        <end position="48"/>
    </location>
</feature>
<feature type="compositionally biased region" description="Basic and acidic residues" evidence="2">
    <location>
        <begin position="706"/>
        <end position="715"/>
    </location>
</feature>
<dbReference type="InParanoid" id="A0A317XQF9"/>
<dbReference type="EMBL" id="KZ819194">
    <property type="protein sequence ID" value="PWY99578.1"/>
    <property type="molecule type" value="Genomic_DNA"/>
</dbReference>
<feature type="compositionally biased region" description="Polar residues" evidence="2">
    <location>
        <begin position="733"/>
        <end position="748"/>
    </location>
</feature>
<feature type="region of interest" description="Disordered" evidence="2">
    <location>
        <begin position="946"/>
        <end position="1008"/>
    </location>
</feature>
<feature type="region of interest" description="Disordered" evidence="2">
    <location>
        <begin position="588"/>
        <end position="607"/>
    </location>
</feature>
<feature type="compositionally biased region" description="Polar residues" evidence="2">
    <location>
        <begin position="591"/>
        <end position="604"/>
    </location>
</feature>
<feature type="region of interest" description="Disordered" evidence="2">
    <location>
        <begin position="629"/>
        <end position="676"/>
    </location>
</feature>
<organism evidence="3 4">
    <name type="scientific">Testicularia cyperi</name>
    <dbReference type="NCBI Taxonomy" id="1882483"/>
    <lineage>
        <taxon>Eukaryota</taxon>
        <taxon>Fungi</taxon>
        <taxon>Dikarya</taxon>
        <taxon>Basidiomycota</taxon>
        <taxon>Ustilaginomycotina</taxon>
        <taxon>Ustilaginomycetes</taxon>
        <taxon>Ustilaginales</taxon>
        <taxon>Anthracoideaceae</taxon>
        <taxon>Testicularia</taxon>
    </lineage>
</organism>
<feature type="compositionally biased region" description="Polar residues" evidence="2">
    <location>
        <begin position="819"/>
        <end position="833"/>
    </location>
</feature>
<keyword evidence="4" id="KW-1185">Reference proteome</keyword>
<reference evidence="3 4" key="1">
    <citation type="journal article" date="2018" name="Mol. Biol. Evol.">
        <title>Broad Genomic Sampling Reveals a Smut Pathogenic Ancestry of the Fungal Clade Ustilaginomycotina.</title>
        <authorList>
            <person name="Kijpornyongpan T."/>
            <person name="Mondo S.J."/>
            <person name="Barry K."/>
            <person name="Sandor L."/>
            <person name="Lee J."/>
            <person name="Lipzen A."/>
            <person name="Pangilinan J."/>
            <person name="LaButti K."/>
            <person name="Hainaut M."/>
            <person name="Henrissat B."/>
            <person name="Grigoriev I.V."/>
            <person name="Spatafora J.W."/>
            <person name="Aime M.C."/>
        </authorList>
    </citation>
    <scope>NUCLEOTIDE SEQUENCE [LARGE SCALE GENOMIC DNA]</scope>
    <source>
        <strain evidence="3 4">MCA 3645</strain>
    </source>
</reference>
<feature type="compositionally biased region" description="Basic and acidic residues" evidence="2">
    <location>
        <begin position="968"/>
        <end position="979"/>
    </location>
</feature>
<feature type="region of interest" description="Disordered" evidence="2">
    <location>
        <begin position="413"/>
        <end position="557"/>
    </location>
</feature>
<feature type="compositionally biased region" description="Basic and acidic residues" evidence="2">
    <location>
        <begin position="656"/>
        <end position="667"/>
    </location>
</feature>
<protein>
    <submittedName>
        <fullName evidence="3">Uncharacterized protein</fullName>
    </submittedName>
</protein>
<dbReference type="STRING" id="1882483.A0A317XQF9"/>